<keyword evidence="1" id="KW-1185">Reference proteome</keyword>
<sequence length="112" mass="13128">MGNTMMFGKFAMYQVEHIETFKKLKGFRPLKNVIFTLIPWEDDGLSWLEVNKEYLLSGLVRYGFFIMSKCSQMNFNIESCKRSPPHEWVEVPTNQKEMLNNGTYSKCTKTAK</sequence>
<evidence type="ECO:0000313" key="1">
    <source>
        <dbReference type="Proteomes" id="UP000046392"/>
    </source>
</evidence>
<evidence type="ECO:0000313" key="2">
    <source>
        <dbReference type="WBParaSite" id="SPAL_0000038600.1"/>
    </source>
</evidence>
<protein>
    <submittedName>
        <fullName evidence="2">DUF1985 domain-containing protein</fullName>
    </submittedName>
</protein>
<proteinExistence type="predicted"/>
<dbReference type="Gene3D" id="2.40.50.120">
    <property type="match status" value="1"/>
</dbReference>
<name>A0A0N5B2T3_STREA</name>
<dbReference type="InterPro" id="IPR008993">
    <property type="entry name" value="TIMP-like_OB-fold"/>
</dbReference>
<dbReference type="Proteomes" id="UP000046392">
    <property type="component" value="Unplaced"/>
</dbReference>
<dbReference type="WBParaSite" id="SPAL_0000038600.1">
    <property type="protein sequence ID" value="SPAL_0000038600.1"/>
    <property type="gene ID" value="SPAL_0000038600"/>
</dbReference>
<dbReference type="STRING" id="174720.A0A0N5B2T3"/>
<accession>A0A0N5B2T3</accession>
<organism evidence="1 2">
    <name type="scientific">Strongyloides papillosus</name>
    <name type="common">Intestinal threadworm</name>
    <dbReference type="NCBI Taxonomy" id="174720"/>
    <lineage>
        <taxon>Eukaryota</taxon>
        <taxon>Metazoa</taxon>
        <taxon>Ecdysozoa</taxon>
        <taxon>Nematoda</taxon>
        <taxon>Chromadorea</taxon>
        <taxon>Rhabditida</taxon>
        <taxon>Tylenchina</taxon>
        <taxon>Panagrolaimomorpha</taxon>
        <taxon>Strongyloidoidea</taxon>
        <taxon>Strongyloididae</taxon>
        <taxon>Strongyloides</taxon>
    </lineage>
</organism>
<dbReference type="SUPFAM" id="SSF50242">
    <property type="entry name" value="TIMP-like"/>
    <property type="match status" value="1"/>
</dbReference>
<dbReference type="AlphaFoldDB" id="A0A0N5B2T3"/>
<reference evidence="2" key="1">
    <citation type="submission" date="2017-02" db="UniProtKB">
        <authorList>
            <consortium name="WormBaseParasite"/>
        </authorList>
    </citation>
    <scope>IDENTIFICATION</scope>
</reference>